<dbReference type="InterPro" id="IPR038142">
    <property type="entry name" value="Cytochrome_P460_sp"/>
</dbReference>
<accession>A0A7C4V4W6</accession>
<feature type="signal peptide" evidence="1">
    <location>
        <begin position="1"/>
        <end position="20"/>
    </location>
</feature>
<dbReference type="InterPro" id="IPR032033">
    <property type="entry name" value="Cytochrome_P460"/>
</dbReference>
<feature type="chain" id="PRO_5028364579" description="Cytochrome P460 domain-containing protein" evidence="1">
    <location>
        <begin position="21"/>
        <end position="154"/>
    </location>
</feature>
<organism evidence="3">
    <name type="scientific">Oceanithermus profundus</name>
    <dbReference type="NCBI Taxonomy" id="187137"/>
    <lineage>
        <taxon>Bacteria</taxon>
        <taxon>Thermotogati</taxon>
        <taxon>Deinococcota</taxon>
        <taxon>Deinococci</taxon>
        <taxon>Thermales</taxon>
        <taxon>Thermaceae</taxon>
        <taxon>Oceanithermus</taxon>
    </lineage>
</organism>
<name>A0A7C4V4W6_9DEIN</name>
<comment type="caution">
    <text evidence="3">The sequence shown here is derived from an EMBL/GenBank/DDBJ whole genome shotgun (WGS) entry which is preliminary data.</text>
</comment>
<dbReference type="EMBL" id="DRPZ01000068">
    <property type="protein sequence ID" value="HGY08888.1"/>
    <property type="molecule type" value="Genomic_DNA"/>
</dbReference>
<reference evidence="3" key="1">
    <citation type="journal article" date="2020" name="mSystems">
        <title>Genome- and Community-Level Interaction Insights into Carbon Utilization and Element Cycling Functions of Hydrothermarchaeota in Hydrothermal Sediment.</title>
        <authorList>
            <person name="Zhou Z."/>
            <person name="Liu Y."/>
            <person name="Xu W."/>
            <person name="Pan J."/>
            <person name="Luo Z.H."/>
            <person name="Li M."/>
        </authorList>
    </citation>
    <scope>NUCLEOTIDE SEQUENCE [LARGE SCALE GENOMIC DNA]</scope>
    <source>
        <strain evidence="3">HyVt-570</strain>
    </source>
</reference>
<dbReference type="Gene3D" id="3.50.70.20">
    <property type="entry name" value="Cytochrome P460"/>
    <property type="match status" value="1"/>
</dbReference>
<protein>
    <recommendedName>
        <fullName evidence="2">Cytochrome P460 domain-containing protein</fullName>
    </recommendedName>
</protein>
<evidence type="ECO:0000256" key="1">
    <source>
        <dbReference type="SAM" id="SignalP"/>
    </source>
</evidence>
<dbReference type="Pfam" id="PF16694">
    <property type="entry name" value="Cytochrome_P460"/>
    <property type="match status" value="1"/>
</dbReference>
<dbReference type="AlphaFoldDB" id="A0A7C4V4W6"/>
<feature type="domain" description="Cytochrome P460" evidence="2">
    <location>
        <begin position="58"/>
        <end position="151"/>
    </location>
</feature>
<gene>
    <name evidence="3" type="ORF">ENK37_02380</name>
</gene>
<keyword evidence="1" id="KW-0732">Signal</keyword>
<sequence length="154" mass="16895">MKPWTAALLALGLLAAAAQTKPTAPELWNWLADQNFAERWRHVPGEPEGKYRGGPPHGAVLQTFVNDLAFEALRSGRFPLPAGAVIVKENYTADGRLANLAVMRKVEGYNPEGGDWFWAEYTPDGRVLFEGKAALCIGCHAQKKASDWIFSGQD</sequence>
<dbReference type="CDD" id="cd20716">
    <property type="entry name" value="cyt_P460_fam"/>
    <property type="match status" value="1"/>
</dbReference>
<evidence type="ECO:0000259" key="2">
    <source>
        <dbReference type="Pfam" id="PF16694"/>
    </source>
</evidence>
<evidence type="ECO:0000313" key="3">
    <source>
        <dbReference type="EMBL" id="HGY08888.1"/>
    </source>
</evidence>
<dbReference type="Proteomes" id="UP000885759">
    <property type="component" value="Unassembled WGS sequence"/>
</dbReference>
<proteinExistence type="predicted"/>